<evidence type="ECO:0000256" key="2">
    <source>
        <dbReference type="ARBA" id="ARBA00022490"/>
    </source>
</evidence>
<feature type="compositionally biased region" description="Basic and acidic residues" evidence="4">
    <location>
        <begin position="967"/>
        <end position="983"/>
    </location>
</feature>
<feature type="compositionally biased region" description="Basic and acidic residues" evidence="4">
    <location>
        <begin position="702"/>
        <end position="712"/>
    </location>
</feature>
<keyword evidence="2" id="KW-0963">Cytoplasm</keyword>
<evidence type="ECO:0000313" key="7">
    <source>
        <dbReference type="EMBL" id="KAJ3996286.1"/>
    </source>
</evidence>
<feature type="compositionally biased region" description="Low complexity" evidence="4">
    <location>
        <begin position="630"/>
        <end position="643"/>
    </location>
</feature>
<feature type="compositionally biased region" description="Basic residues" evidence="4">
    <location>
        <begin position="240"/>
        <end position="255"/>
    </location>
</feature>
<evidence type="ECO:0008006" key="9">
    <source>
        <dbReference type="Google" id="ProtNLM"/>
    </source>
</evidence>
<dbReference type="InterPro" id="IPR025925">
    <property type="entry name" value="PPC89_CLD"/>
</dbReference>
<feature type="compositionally biased region" description="Basic and acidic residues" evidence="4">
    <location>
        <begin position="738"/>
        <end position="751"/>
    </location>
</feature>
<proteinExistence type="predicted"/>
<feature type="region of interest" description="Disordered" evidence="4">
    <location>
        <begin position="1066"/>
        <end position="1095"/>
    </location>
</feature>
<comment type="caution">
    <text evidence="7">The sequence shown here is derived from an EMBL/GenBank/DDBJ whole genome shotgun (WGS) entry which is preliminary data.</text>
</comment>
<comment type="subcellular location">
    <subcellularLocation>
        <location evidence="1">Cytoplasm</location>
    </subcellularLocation>
</comment>
<feature type="domain" description="Cep57 centrosome microtubule-binding" evidence="5">
    <location>
        <begin position="984"/>
        <end position="1058"/>
    </location>
</feature>
<feature type="compositionally biased region" description="Polar residues" evidence="4">
    <location>
        <begin position="752"/>
        <end position="772"/>
    </location>
</feature>
<name>A0ABQ8QCQ3_9AGAR</name>
<feature type="region of interest" description="Disordered" evidence="4">
    <location>
        <begin position="929"/>
        <end position="990"/>
    </location>
</feature>
<gene>
    <name evidence="7" type="ORF">F5050DRAFT_139230</name>
</gene>
<feature type="coiled-coil region" evidence="3">
    <location>
        <begin position="441"/>
        <end position="489"/>
    </location>
</feature>
<protein>
    <recommendedName>
        <fullName evidence="9">Cep57 centrosome microtubule-binding domain-containing protein</fullName>
    </recommendedName>
</protein>
<evidence type="ECO:0000256" key="1">
    <source>
        <dbReference type="ARBA" id="ARBA00004496"/>
    </source>
</evidence>
<feature type="compositionally biased region" description="Acidic residues" evidence="4">
    <location>
        <begin position="644"/>
        <end position="688"/>
    </location>
</feature>
<feature type="compositionally biased region" description="Polar residues" evidence="4">
    <location>
        <begin position="1069"/>
        <end position="1081"/>
    </location>
</feature>
<dbReference type="Proteomes" id="UP001163828">
    <property type="component" value="Unassembled WGS sequence"/>
</dbReference>
<feature type="compositionally biased region" description="Basic and acidic residues" evidence="4">
    <location>
        <begin position="929"/>
        <end position="938"/>
    </location>
</feature>
<feature type="region of interest" description="Disordered" evidence="4">
    <location>
        <begin position="283"/>
        <end position="330"/>
    </location>
</feature>
<evidence type="ECO:0000259" key="6">
    <source>
        <dbReference type="Pfam" id="PF14197"/>
    </source>
</evidence>
<feature type="region of interest" description="Disordered" evidence="4">
    <location>
        <begin position="34"/>
        <end position="55"/>
    </location>
</feature>
<organism evidence="7 8">
    <name type="scientific">Lentinula boryana</name>
    <dbReference type="NCBI Taxonomy" id="40481"/>
    <lineage>
        <taxon>Eukaryota</taxon>
        <taxon>Fungi</taxon>
        <taxon>Dikarya</taxon>
        <taxon>Basidiomycota</taxon>
        <taxon>Agaricomycotina</taxon>
        <taxon>Agaricomycetes</taxon>
        <taxon>Agaricomycetidae</taxon>
        <taxon>Agaricales</taxon>
        <taxon>Marasmiineae</taxon>
        <taxon>Omphalotaceae</taxon>
        <taxon>Lentinula</taxon>
    </lineage>
</organism>
<evidence type="ECO:0000256" key="4">
    <source>
        <dbReference type="SAM" id="MobiDB-lite"/>
    </source>
</evidence>
<dbReference type="EMBL" id="MU790619">
    <property type="protein sequence ID" value="KAJ3996286.1"/>
    <property type="molecule type" value="Genomic_DNA"/>
</dbReference>
<feature type="coiled-coil region" evidence="3">
    <location>
        <begin position="536"/>
        <end position="612"/>
    </location>
</feature>
<feature type="compositionally biased region" description="Acidic residues" evidence="4">
    <location>
        <begin position="939"/>
        <end position="955"/>
    </location>
</feature>
<keyword evidence="8" id="KW-1185">Reference proteome</keyword>
<accession>A0ABQ8QCQ3</accession>
<dbReference type="Pfam" id="PF14197">
    <property type="entry name" value="Cep57_CLD_2"/>
    <property type="match status" value="1"/>
</dbReference>
<evidence type="ECO:0000256" key="3">
    <source>
        <dbReference type="SAM" id="Coils"/>
    </source>
</evidence>
<keyword evidence="3" id="KW-0175">Coiled coil</keyword>
<feature type="region of interest" description="Disordered" evidence="4">
    <location>
        <begin position="622"/>
        <end position="868"/>
    </location>
</feature>
<dbReference type="InterPro" id="IPR024957">
    <property type="entry name" value="Cep57_MT-bd_dom"/>
</dbReference>
<evidence type="ECO:0000313" key="8">
    <source>
        <dbReference type="Proteomes" id="UP001163828"/>
    </source>
</evidence>
<feature type="domain" description="PPC89 centrosome localisation" evidence="6">
    <location>
        <begin position="546"/>
        <end position="609"/>
    </location>
</feature>
<feature type="region of interest" description="Disordered" evidence="4">
    <location>
        <begin position="188"/>
        <end position="263"/>
    </location>
</feature>
<feature type="region of interest" description="Disordered" evidence="4">
    <location>
        <begin position="1"/>
        <end position="20"/>
    </location>
</feature>
<reference evidence="7" key="1">
    <citation type="submission" date="2022-08" db="EMBL/GenBank/DDBJ databases">
        <authorList>
            <consortium name="DOE Joint Genome Institute"/>
            <person name="Min B."/>
            <person name="Riley R."/>
            <person name="Sierra-Patev S."/>
            <person name="Naranjo-Ortiz M."/>
            <person name="Looney B."/>
            <person name="Konkel Z."/>
            <person name="Slot J.C."/>
            <person name="Sakamoto Y."/>
            <person name="Steenwyk J.L."/>
            <person name="Rokas A."/>
            <person name="Carro J."/>
            <person name="Camarero S."/>
            <person name="Ferreira P."/>
            <person name="Molpeceres G."/>
            <person name="Ruiz-Duenas F.J."/>
            <person name="Serrano A."/>
            <person name="Henrissat B."/>
            <person name="Drula E."/>
            <person name="Hughes K.W."/>
            <person name="Mata J.L."/>
            <person name="Ishikawa N.K."/>
            <person name="Vargas-Isla R."/>
            <person name="Ushijima S."/>
            <person name="Smith C.A."/>
            <person name="Ahrendt S."/>
            <person name="Andreopoulos W."/>
            <person name="He G."/>
            <person name="Labutti K."/>
            <person name="Lipzen A."/>
            <person name="Ng V."/>
            <person name="Sandor L."/>
            <person name="Barry K."/>
            <person name="Martinez A.T."/>
            <person name="Xiao Y."/>
            <person name="Gibbons J.G."/>
            <person name="Terashima K."/>
            <person name="Hibbett D.S."/>
            <person name="Grigoriev I.V."/>
        </authorList>
    </citation>
    <scope>NUCLEOTIDE SEQUENCE</scope>
    <source>
        <strain evidence="7">TFB10827</strain>
    </source>
</reference>
<sequence length="1095" mass="121908">MKRHPRSSSFEFAHPGIPGDEVEQDRIQLEHNLQNTDLSFRLSSPSDDNDSLEYPRHNSGPFNDFGSFIHHSRFGDGDTHHGWSYRTGDDDEGINPYGGETMSTAAHHASALTLTAGLGGRATRRDVSLSGAEYDPDRPLENIIGGVDSKISLFDLDPSRSKYSAPGPGISLDPLVVDSTAELDRILESGHAPPPIPRSRDAPAHFSHSSSSSSSSDSEGGPSSRPKIVDSLRRVSFSPKRPRVAHSGHSSHHRSSNIPGSTQSIIDFARHVTSPLVREASLSMVDEQNHVTPKARQATKRSNNHSTSHPEVRLQPPTPSSSASKFAQKARVLTRELDAEAERARAAQSRNRSFGDSLYTNVEYPSISQDLLPATGAPSPKKTLTSQKMNTPRLFQGYNLSHSKLHLPDVTGLTNAVDSPAKGALSNHYPYRSSNEPREVEVRLLTVMNTIQDKLEQLENENGVSRRRVRELELELEICKKDVARERTRVLQKEDAILQNQRELERAVADAKRSMKGKARARDTGIHVEADASVRYKEAVEEKKALESLITSLRSHLTRLTAELSSHQELLVELRSLRESDARALKEKTADITRLRDEVERLAGEVEVLRGVVEEGLNERRLARENSRGSVSQVSSESMAQQEALEETVEEAETSVVEEEEQQQEDEEEEDEMQEEEEELEDHEEPEPFDPISIPGSSRDATAFDKTVRTDRATVGTPGASQRNISRPTRFIDDDELERIAADVEERRSERSATGVSRSQFNSRILESSRSASPAPGSQPVIPVATQRRATTADESADLNESVRSLRLAKDDRPPSPALSSASARLRRAAAREAQDGTRDHHSNRPSAPTPGHATTHNHRRSSRRIVPDVSIVETPFPQIRGERLEQLFFSAPEHNQKTCTVCCRHGGARGADVRPMSPSWLPSRFRQDVNQHHHGEASEEDEDEGFAEGTEEVDQGYARNRSVRVTKMEGKQRDPGPRDSHEQRKHLPQQTVLTRVIRELEDDFTHYKSVYVELADQYKDMDPVSDVPRRNLLAQHLREVVDILEQKGDQIASLYDLLNFKDKPVAPSANSQSRSAQTANALRAAGLRRHPTFA</sequence>
<dbReference type="Pfam" id="PF06657">
    <property type="entry name" value="Cep57_MT_bd"/>
    <property type="match status" value="1"/>
</dbReference>
<evidence type="ECO:0000259" key="5">
    <source>
        <dbReference type="Pfam" id="PF06657"/>
    </source>
</evidence>
<feature type="compositionally biased region" description="Low complexity" evidence="4">
    <location>
        <begin position="207"/>
        <end position="224"/>
    </location>
</feature>
<feature type="compositionally biased region" description="Polar residues" evidence="4">
    <location>
        <begin position="34"/>
        <end position="46"/>
    </location>
</feature>
<feature type="compositionally biased region" description="Basic and acidic residues" evidence="4">
    <location>
        <begin position="830"/>
        <end position="843"/>
    </location>
</feature>